<evidence type="ECO:0000313" key="2">
    <source>
        <dbReference type="Proteomes" id="UP000014411"/>
    </source>
</evidence>
<sequence length="252" mass="27892">MIAEALLYAATVPVTLKAHRRFIRYSVNLWSRAGRCSRQWAEHEERSKDAVRSAMAGLRQRRTAVILGSGLLRDVPIEELARTFDTVVLVDLVHLASTRLWLPLKGYKNVRLIERDLSGYDDLAASGQPEPLAFLRNVPYLDFVVSANLLSQIGRGVKRRFDAEQNGTMPADTVAQLIGAHRSALEAAPCKTCLITDVSYAVIDRTGKVLEEADLLHGVSLSSVQADWTWPVAPIGEESADYQIVHKVVAAY</sequence>
<gene>
    <name evidence="1" type="ORF">RGCCGE502_04047</name>
</gene>
<dbReference type="EMBL" id="AEYE02000004">
    <property type="protein sequence ID" value="EPE99843.1"/>
    <property type="molecule type" value="Genomic_DNA"/>
</dbReference>
<proteinExistence type="predicted"/>
<evidence type="ECO:0000313" key="1">
    <source>
        <dbReference type="EMBL" id="EPE99843.1"/>
    </source>
</evidence>
<dbReference type="eggNOG" id="ENOG5032TIY">
    <property type="taxonomic scope" value="Bacteria"/>
</dbReference>
<dbReference type="AlphaFoldDB" id="S3IM95"/>
<dbReference type="Proteomes" id="UP000014411">
    <property type="component" value="Unassembled WGS sequence"/>
</dbReference>
<name>S3IM95_9HYPH</name>
<dbReference type="RefSeq" id="WP_016552889.1">
    <property type="nucleotide sequence ID" value="NZ_AEYE02000004.1"/>
</dbReference>
<accession>S3IM95</accession>
<comment type="caution">
    <text evidence="1">The sequence shown here is derived from an EMBL/GenBank/DDBJ whole genome shotgun (WGS) entry which is preliminary data.</text>
</comment>
<reference evidence="1 2" key="1">
    <citation type="journal article" date="2012" name="J. Bacteriol.">
        <title>Genome sequence of Rhizobium grahamii CCGE502, a broad-host-range symbiont with low nodulation competitiveness in Phaseolus vulgaris.</title>
        <authorList>
            <person name="Althabegoiti M.J."/>
            <person name="Lozano L."/>
            <person name="Torres-Tejerizo G."/>
            <person name="Ormeno-Orrillo E."/>
            <person name="Rogel M.A."/>
            <person name="Gonzalez V."/>
            <person name="Martinez-Romero E."/>
        </authorList>
    </citation>
    <scope>NUCLEOTIDE SEQUENCE [LARGE SCALE GENOMIC DNA]</scope>
    <source>
        <strain evidence="1 2">CCGE 502</strain>
    </source>
</reference>
<keyword evidence="2" id="KW-1185">Reference proteome</keyword>
<protein>
    <submittedName>
        <fullName evidence="1">Uncharacterized protein</fullName>
    </submittedName>
</protein>
<dbReference type="STRING" id="990285.RGCCGE502_04047"/>
<dbReference type="HOGENOM" id="CLU_092388_0_0_5"/>
<organism evidence="1 2">
    <name type="scientific">Rhizobium grahamii CCGE 502</name>
    <dbReference type="NCBI Taxonomy" id="990285"/>
    <lineage>
        <taxon>Bacteria</taxon>
        <taxon>Pseudomonadati</taxon>
        <taxon>Pseudomonadota</taxon>
        <taxon>Alphaproteobacteria</taxon>
        <taxon>Hyphomicrobiales</taxon>
        <taxon>Rhizobiaceae</taxon>
        <taxon>Rhizobium/Agrobacterium group</taxon>
        <taxon>Rhizobium</taxon>
    </lineage>
</organism>